<dbReference type="EMBL" id="LUCH01000390">
    <property type="protein sequence ID" value="KAF5405271.1"/>
    <property type="molecule type" value="Genomic_DNA"/>
</dbReference>
<dbReference type="CDD" id="cd00173">
    <property type="entry name" value="SH2"/>
    <property type="match status" value="1"/>
</dbReference>
<feature type="compositionally biased region" description="Polar residues" evidence="2">
    <location>
        <begin position="122"/>
        <end position="131"/>
    </location>
</feature>
<dbReference type="PROSITE" id="PS50001">
    <property type="entry name" value="SH2"/>
    <property type="match status" value="1"/>
</dbReference>
<dbReference type="Pfam" id="PF00017">
    <property type="entry name" value="SH2"/>
    <property type="match status" value="1"/>
</dbReference>
<accession>A0A8J4TNA4</accession>
<dbReference type="Gene3D" id="3.30.505.10">
    <property type="entry name" value="SH2 domain"/>
    <property type="match status" value="1"/>
</dbReference>
<evidence type="ECO:0000256" key="1">
    <source>
        <dbReference type="PROSITE-ProRule" id="PRU00191"/>
    </source>
</evidence>
<dbReference type="InterPro" id="IPR000980">
    <property type="entry name" value="SH2"/>
</dbReference>
<evidence type="ECO:0000256" key="2">
    <source>
        <dbReference type="SAM" id="MobiDB-lite"/>
    </source>
</evidence>
<evidence type="ECO:0000313" key="5">
    <source>
        <dbReference type="Proteomes" id="UP000748531"/>
    </source>
</evidence>
<dbReference type="AlphaFoldDB" id="A0A8J4TNA4"/>
<dbReference type="InterPro" id="IPR051484">
    <property type="entry name" value="Tensin_PTEN_phosphatase"/>
</dbReference>
<dbReference type="OrthoDB" id="6273691at2759"/>
<evidence type="ECO:0000259" key="3">
    <source>
        <dbReference type="PROSITE" id="PS50001"/>
    </source>
</evidence>
<feature type="compositionally biased region" description="Polar residues" evidence="2">
    <location>
        <begin position="60"/>
        <end position="86"/>
    </location>
</feature>
<comment type="caution">
    <text evidence="4">The sequence shown here is derived from an EMBL/GenBank/DDBJ whole genome shotgun (WGS) entry which is preliminary data.</text>
</comment>
<feature type="domain" description="SH2" evidence="3">
    <location>
        <begin position="181"/>
        <end position="273"/>
    </location>
</feature>
<feature type="compositionally biased region" description="Acidic residues" evidence="2">
    <location>
        <begin position="34"/>
        <end position="44"/>
    </location>
</feature>
<dbReference type="PANTHER" id="PTHR45734">
    <property type="entry name" value="TENSIN"/>
    <property type="match status" value="1"/>
</dbReference>
<dbReference type="PANTHER" id="PTHR45734:SF10">
    <property type="entry name" value="BLISTERY, ISOFORM A"/>
    <property type="match status" value="1"/>
</dbReference>
<dbReference type="Proteomes" id="UP000748531">
    <property type="component" value="Unassembled WGS sequence"/>
</dbReference>
<keyword evidence="1" id="KW-0727">SH2 domain</keyword>
<feature type="region of interest" description="Disordered" evidence="2">
    <location>
        <begin position="1"/>
        <end position="131"/>
    </location>
</feature>
<gene>
    <name evidence="4" type="ORF">PHET_01229</name>
</gene>
<sequence>MVPTNSTVPNRAVERCKKVNRPRASSLRRMQSIEQDDEGQEELETILRNRPLPSLEVNGAGNNRETAETSTSGEKTQLINQRNGLQSVDLPRAGSDRVQERVHNSLQQLLSEPDGAVHTKHTSSPSHVPLQMTSQTCPHRSSLVTGDQLATDGRVQSLASPIREENLYDIFQIARNTSMFWYLPDITASAARSYLDNKPPWSFVVRRSTEPDAYKLSFKIGNGSIQRIVIDKTSNGFLIRNFRPIQHYSSMLHLVVALCSPNSLLPCPLRLPSCNIRATPHTPANRPPVRMASEEVLRNEVPEVNTLHRTNSLRNSRRQTVSPPNWKEPYRLSHIPRSSRIYDSTRSRRAVKISWPARVLLPQGAGKSVVQLVLQEKYLTKH</sequence>
<protein>
    <recommendedName>
        <fullName evidence="3">SH2 domain-containing protein</fullName>
    </recommendedName>
</protein>
<dbReference type="SUPFAM" id="SSF55550">
    <property type="entry name" value="SH2 domain"/>
    <property type="match status" value="1"/>
</dbReference>
<organism evidence="4 5">
    <name type="scientific">Paragonimus heterotremus</name>
    <dbReference type="NCBI Taxonomy" id="100268"/>
    <lineage>
        <taxon>Eukaryota</taxon>
        <taxon>Metazoa</taxon>
        <taxon>Spiralia</taxon>
        <taxon>Lophotrochozoa</taxon>
        <taxon>Platyhelminthes</taxon>
        <taxon>Trematoda</taxon>
        <taxon>Digenea</taxon>
        <taxon>Plagiorchiida</taxon>
        <taxon>Troglotremata</taxon>
        <taxon>Troglotrematidae</taxon>
        <taxon>Paragonimus</taxon>
    </lineage>
</organism>
<evidence type="ECO:0000313" key="4">
    <source>
        <dbReference type="EMBL" id="KAF5405271.1"/>
    </source>
</evidence>
<feature type="compositionally biased region" description="Basic and acidic residues" evidence="2">
    <location>
        <begin position="94"/>
        <end position="103"/>
    </location>
</feature>
<dbReference type="InterPro" id="IPR036860">
    <property type="entry name" value="SH2_dom_sf"/>
</dbReference>
<proteinExistence type="predicted"/>
<reference evidence="4" key="1">
    <citation type="submission" date="2019-05" db="EMBL/GenBank/DDBJ databases">
        <title>Annotation for the trematode Paragonimus heterotremus.</title>
        <authorList>
            <person name="Choi Y.-J."/>
        </authorList>
    </citation>
    <scope>NUCLEOTIDE SEQUENCE</scope>
    <source>
        <strain evidence="4">LC</strain>
    </source>
</reference>
<keyword evidence="5" id="KW-1185">Reference proteome</keyword>
<name>A0A8J4TNA4_9TREM</name>